<gene>
    <name evidence="1" type="ORF">HCZ30_04260</name>
</gene>
<dbReference type="Proteomes" id="UP000709466">
    <property type="component" value="Unassembled WGS sequence"/>
</dbReference>
<organism evidence="1 2">
    <name type="scientific">Marivivens donghaensis</name>
    <dbReference type="NCBI Taxonomy" id="1699413"/>
    <lineage>
        <taxon>Bacteria</taxon>
        <taxon>Pseudomonadati</taxon>
        <taxon>Pseudomonadota</taxon>
        <taxon>Alphaproteobacteria</taxon>
        <taxon>Rhodobacterales</taxon>
        <taxon>Paracoccaceae</taxon>
        <taxon>Marivivens group</taxon>
        <taxon>Marivivens</taxon>
    </lineage>
</organism>
<proteinExistence type="predicted"/>
<dbReference type="RefSeq" id="WP_167636656.1">
    <property type="nucleotide sequence ID" value="NZ_JAATOP010000002.1"/>
</dbReference>
<evidence type="ECO:0000313" key="1">
    <source>
        <dbReference type="EMBL" id="NIY71646.1"/>
    </source>
</evidence>
<dbReference type="Pfam" id="PF12616">
    <property type="entry name" value="DUF3775"/>
    <property type="match status" value="1"/>
</dbReference>
<dbReference type="EMBL" id="JAATOP010000002">
    <property type="protein sequence ID" value="NIY71646.1"/>
    <property type="molecule type" value="Genomic_DNA"/>
</dbReference>
<protein>
    <submittedName>
        <fullName evidence="1">DUF3775 domain-containing protein</fullName>
    </submittedName>
</protein>
<dbReference type="InterPro" id="IPR022254">
    <property type="entry name" value="DUF3775"/>
</dbReference>
<evidence type="ECO:0000313" key="2">
    <source>
        <dbReference type="Proteomes" id="UP000709466"/>
    </source>
</evidence>
<accession>A0ABX0VUC0</accession>
<reference evidence="1 2" key="1">
    <citation type="submission" date="2020-03" db="EMBL/GenBank/DDBJ databases">
        <title>Bacterial isolates of synthetic phycosphere.</title>
        <authorList>
            <person name="Fu H."/>
            <person name="Moran M.A."/>
        </authorList>
    </citation>
    <scope>NUCLEOTIDE SEQUENCE [LARGE SCALE GENOMIC DNA]</scope>
    <source>
        <strain evidence="1 2">HF1</strain>
    </source>
</reference>
<sequence length="107" mass="11516">MHISADKVAEVIILARDARRGAAELDQFIDTLTEDEQAGLVAVFWIGRGSFDAAEYDEAYATAVNEASTPTNTYLGGSPHLADHLEAGMDALGIDVNAEEDDLYRSV</sequence>
<comment type="caution">
    <text evidence="1">The sequence shown here is derived from an EMBL/GenBank/DDBJ whole genome shotgun (WGS) entry which is preliminary data.</text>
</comment>
<keyword evidence="2" id="KW-1185">Reference proteome</keyword>
<name>A0ABX0VUC0_9RHOB</name>